<dbReference type="OrthoDB" id="2437251at2759"/>
<dbReference type="HOGENOM" id="CLU_277189_0_0_1"/>
<evidence type="ECO:0000256" key="1">
    <source>
        <dbReference type="PROSITE-ProRule" id="PRU00325"/>
    </source>
</evidence>
<dbReference type="Proteomes" id="UP000053593">
    <property type="component" value="Unassembled WGS sequence"/>
</dbReference>
<keyword evidence="5" id="KW-1185">Reference proteome</keyword>
<organism evidence="4 5">
    <name type="scientific">Collybiopsis luxurians FD-317 M1</name>
    <dbReference type="NCBI Taxonomy" id="944289"/>
    <lineage>
        <taxon>Eukaryota</taxon>
        <taxon>Fungi</taxon>
        <taxon>Dikarya</taxon>
        <taxon>Basidiomycota</taxon>
        <taxon>Agaricomycotina</taxon>
        <taxon>Agaricomycetes</taxon>
        <taxon>Agaricomycetidae</taxon>
        <taxon>Agaricales</taxon>
        <taxon>Marasmiineae</taxon>
        <taxon>Omphalotaceae</taxon>
        <taxon>Collybiopsis</taxon>
        <taxon>Collybiopsis luxurians</taxon>
    </lineage>
</organism>
<dbReference type="InterPro" id="IPR007527">
    <property type="entry name" value="Znf_SWIM"/>
</dbReference>
<proteinExistence type="predicted"/>
<feature type="compositionally biased region" description="Acidic residues" evidence="2">
    <location>
        <begin position="126"/>
        <end position="137"/>
    </location>
</feature>
<protein>
    <recommendedName>
        <fullName evidence="3">SWIM-type domain-containing protein</fullName>
    </recommendedName>
</protein>
<reference evidence="4 5" key="1">
    <citation type="submission" date="2014-04" db="EMBL/GenBank/DDBJ databases">
        <title>Evolutionary Origins and Diversification of the Mycorrhizal Mutualists.</title>
        <authorList>
            <consortium name="DOE Joint Genome Institute"/>
            <consortium name="Mycorrhizal Genomics Consortium"/>
            <person name="Kohler A."/>
            <person name="Kuo A."/>
            <person name="Nagy L.G."/>
            <person name="Floudas D."/>
            <person name="Copeland A."/>
            <person name="Barry K.W."/>
            <person name="Cichocki N."/>
            <person name="Veneault-Fourrey C."/>
            <person name="LaButti K."/>
            <person name="Lindquist E.A."/>
            <person name="Lipzen A."/>
            <person name="Lundell T."/>
            <person name="Morin E."/>
            <person name="Murat C."/>
            <person name="Riley R."/>
            <person name="Ohm R."/>
            <person name="Sun H."/>
            <person name="Tunlid A."/>
            <person name="Henrissat B."/>
            <person name="Grigoriev I.V."/>
            <person name="Hibbett D.S."/>
            <person name="Martin F."/>
        </authorList>
    </citation>
    <scope>NUCLEOTIDE SEQUENCE [LARGE SCALE GENOMIC DNA]</scope>
    <source>
        <strain evidence="4 5">FD-317 M1</strain>
    </source>
</reference>
<dbReference type="Pfam" id="PF10551">
    <property type="entry name" value="MULE"/>
    <property type="match status" value="1"/>
</dbReference>
<dbReference type="GO" id="GO:0008270">
    <property type="term" value="F:zinc ion binding"/>
    <property type="evidence" value="ECO:0007669"/>
    <property type="project" value="UniProtKB-KW"/>
</dbReference>
<dbReference type="PROSITE" id="PS50966">
    <property type="entry name" value="ZF_SWIM"/>
    <property type="match status" value="1"/>
</dbReference>
<dbReference type="AlphaFoldDB" id="A0A0D0BDR1"/>
<accession>A0A0D0BDR1</accession>
<keyword evidence="1" id="KW-0863">Zinc-finger</keyword>
<evidence type="ECO:0000313" key="4">
    <source>
        <dbReference type="EMBL" id="KIK52691.1"/>
    </source>
</evidence>
<evidence type="ECO:0000259" key="3">
    <source>
        <dbReference type="PROSITE" id="PS50966"/>
    </source>
</evidence>
<keyword evidence="1" id="KW-0479">Metal-binding</keyword>
<sequence length="1145" mass="131752">MAPTFSTPMEDPDNIRKCSHCKYTGKVATFPQKKNLTYLKKCHTCHARDKATTRKRHEGDASNNKENVPTVANKDPEVQKNVNWREFTKILGQAKGTSMDLNYVIDLEQLCFEMESDIEEQKETNESEMEEGEDNDNEEKLKVGVVARQIARTIWTLTEFRFVYKTTHKSKTDENIKTFQFFCAQFDAEQATKSKVHADVNKRRSRDTMQRYPCGGWLRITMREGFPEEARIHLTHKVHSQYVNISISPADREMIKSMRDHSPSKIWDYILRQNPDTELTEKQIQNEWTRINETHWRLDDDQVKSALKLLQHFDQEKIEIIPITQRDGASSIAFAFTEVLDSVGSKIEEILMDSTWKTNALGYELFAIVGELNGQAIPLAFQLNTLTEAADEGTKELLLCDFVRWLAKQCPNIKFTLSDKDVTEINAFRIEIPHAKHQLCYWHGIKYLEKRLGENRPPAAYDPRIAHRQFDFIDPTWAPGVTMGAVEDGVHLSDAEVPEPAETLKIKINLKTMRAEAISVPLPKTTSSQSPPLTQHCRAPLFILKDGEIRTTIWPAPPSLKDVKSNLPEFCPLEYRSPLLEMWRRHLHQHPSIPLNDTNSTPTHLSGDEIYKRATREVYDYCQKHNLAQTWAYLWNRWYTPKQWVLWARASCDAIPRTKTTMMVESTWRSIKRRDLHQFNRPRLDLLIHIVLTNLLPRIRRKIHYILGQRRVGHPRPLAKWQENLKSEWENMSQPDEYRSMAKELACLKDKTLKSNAKAELLADIEAERERPRGVYHTNLETMTCSCPSYLISRWLLCKHLVREVNRQTNNLPLKNLPFFRALHRNHYAPFYNISALQSILEAPEANEDVSSSKVAEEMGKTRVFPLSTVYEESQDGVESPLGMHETSSPFCSDDEGEGSKRMFFSPESLENTRKAFEDMINVAGQSQGVHPKLGQLLKRTFNEVEKVGGKIAKEKRRRTMPRGLLAPTNITVSTRLYASKIIHYDSYQYCLDRPMGFQSQYSSSDFFLFGQLGRSAYKAPPKISAISSIMTRGINALPSSDSQSRARLRFSPYPTSLSGFQRKRPGYAMLISWDFNLSTALRILFFWSTTPEGISALPSSNSQSHEEPQWKRSGYAMLISIALSPGFQDRTNANQMVGVCVSEK</sequence>
<feature type="domain" description="SWIM-type" evidence="3">
    <location>
        <begin position="776"/>
        <end position="809"/>
    </location>
</feature>
<feature type="region of interest" description="Disordered" evidence="2">
    <location>
        <begin position="118"/>
        <end position="139"/>
    </location>
</feature>
<evidence type="ECO:0000256" key="2">
    <source>
        <dbReference type="SAM" id="MobiDB-lite"/>
    </source>
</evidence>
<feature type="compositionally biased region" description="Basic and acidic residues" evidence="2">
    <location>
        <begin position="49"/>
        <end position="60"/>
    </location>
</feature>
<evidence type="ECO:0000313" key="5">
    <source>
        <dbReference type="Proteomes" id="UP000053593"/>
    </source>
</evidence>
<feature type="region of interest" description="Disordered" evidence="2">
    <location>
        <begin position="49"/>
        <end position="71"/>
    </location>
</feature>
<dbReference type="EMBL" id="KN834838">
    <property type="protein sequence ID" value="KIK52691.1"/>
    <property type="molecule type" value="Genomic_DNA"/>
</dbReference>
<gene>
    <name evidence="4" type="ORF">GYMLUDRAFT_265310</name>
</gene>
<keyword evidence="1" id="KW-0862">Zinc</keyword>
<dbReference type="InterPro" id="IPR018289">
    <property type="entry name" value="MULE_transposase_dom"/>
</dbReference>
<name>A0A0D0BDR1_9AGAR</name>
<feature type="region of interest" description="Disordered" evidence="2">
    <location>
        <begin position="878"/>
        <end position="898"/>
    </location>
</feature>